<accession>A0A1G9Q4S8</accession>
<dbReference type="GO" id="GO:0120159">
    <property type="term" value="F:rRNA pseudouridine synthase activity"/>
    <property type="evidence" value="ECO:0007669"/>
    <property type="project" value="UniProtKB-ARBA"/>
</dbReference>
<dbReference type="PROSITE" id="PS50889">
    <property type="entry name" value="S4"/>
    <property type="match status" value="1"/>
</dbReference>
<gene>
    <name evidence="7" type="ORF">SAMN05421823_11040</name>
</gene>
<proteinExistence type="inferred from homology"/>
<dbReference type="InterPro" id="IPR042092">
    <property type="entry name" value="PsdUridine_s_RsuA/RluB/E/F_cat"/>
</dbReference>
<feature type="domain" description="RNA-binding S4" evidence="6">
    <location>
        <begin position="247"/>
        <end position="314"/>
    </location>
</feature>
<keyword evidence="3" id="KW-0694">RNA-binding</keyword>
<dbReference type="SUPFAM" id="SSF55174">
    <property type="entry name" value="Alpha-L RNA-binding motif"/>
    <property type="match status" value="1"/>
</dbReference>
<dbReference type="OrthoDB" id="1012272at2"/>
<dbReference type="CDD" id="cd02870">
    <property type="entry name" value="PseudoU_synth_RsuA_like"/>
    <property type="match status" value="1"/>
</dbReference>
<evidence type="ECO:0000256" key="3">
    <source>
        <dbReference type="PROSITE-ProRule" id="PRU00182"/>
    </source>
</evidence>
<feature type="compositionally biased region" description="Polar residues" evidence="5">
    <location>
        <begin position="7"/>
        <end position="17"/>
    </location>
</feature>
<dbReference type="NCBIfam" id="TIGR00093">
    <property type="entry name" value="pseudouridine synthase"/>
    <property type="match status" value="1"/>
</dbReference>
<dbReference type="AlphaFoldDB" id="A0A1G9Q4S8"/>
<feature type="compositionally biased region" description="Basic and acidic residues" evidence="5">
    <location>
        <begin position="110"/>
        <end position="168"/>
    </location>
</feature>
<dbReference type="Proteomes" id="UP000198510">
    <property type="component" value="Unassembled WGS sequence"/>
</dbReference>
<feature type="region of interest" description="Disordered" evidence="5">
    <location>
        <begin position="1"/>
        <end position="242"/>
    </location>
</feature>
<dbReference type="InterPro" id="IPR018496">
    <property type="entry name" value="PsdUridine_synth_RsuA/RluB_CS"/>
</dbReference>
<sequence length="479" mass="54961">MKKTPDPSDSPQRSASEQPEDAASRAYYNDTSYGRKKSSQRPAKAAEPAPPKPQRGDVTQKKQDRSVFDKEFDWNQEFTDESPGKPSRKAARTPAKREHRAERPASFQEKPFRRDRPDKGGQPRDDERPRKRFDDEPSPRSSRRSDDRDAGEKRVRKRVANDRNDDYGKISGRPYARQEGRKFSDKKSDRPRKPSSDRSEFDSRRGDRRRSFQEDSFSDRRPSRGGKSFEANRKPKAPAAESDPNILRLNRYIANSGVCSRREADELIAAGQIEVNGNVVTELGTKVKRDDVVKYKGRRLSPEKPVYVLLNKPKDFITTLSDPQERKTVMQLVENAAEERIYPVGRLDRNTTGLLLFTNDGALADKLSHPSSEVKKIYQVDLNKPLAKNDLEQIQEGVMLEDGLVPVDDIQVLSADKTVLGLEIHVGRNRVVRRLFEHLGYDVVRLDRVMYAGLTKKDLSRGKWRYLTEKELNMLKRIR</sequence>
<evidence type="ECO:0000256" key="2">
    <source>
        <dbReference type="ARBA" id="ARBA00023235"/>
    </source>
</evidence>
<evidence type="ECO:0000313" key="7">
    <source>
        <dbReference type="EMBL" id="SDM06020.1"/>
    </source>
</evidence>
<dbReference type="SUPFAM" id="SSF55120">
    <property type="entry name" value="Pseudouridine synthase"/>
    <property type="match status" value="1"/>
</dbReference>
<feature type="compositionally biased region" description="Basic and acidic residues" evidence="5">
    <location>
        <begin position="176"/>
        <end position="222"/>
    </location>
</feature>
<feature type="compositionally biased region" description="Basic and acidic residues" evidence="5">
    <location>
        <begin position="54"/>
        <end position="73"/>
    </location>
</feature>
<dbReference type="InterPro" id="IPR006145">
    <property type="entry name" value="PsdUridine_synth_RsuA/RluA"/>
</dbReference>
<evidence type="ECO:0000259" key="6">
    <source>
        <dbReference type="SMART" id="SM00363"/>
    </source>
</evidence>
<dbReference type="Gene3D" id="3.30.70.1560">
    <property type="entry name" value="Alpha-L RNA-binding motif"/>
    <property type="match status" value="1"/>
</dbReference>
<dbReference type="Gene3D" id="3.10.290.10">
    <property type="entry name" value="RNA-binding S4 domain"/>
    <property type="match status" value="1"/>
</dbReference>
<dbReference type="InterPro" id="IPR020094">
    <property type="entry name" value="TruA/RsuA/RluB/E/F_N"/>
</dbReference>
<dbReference type="Pfam" id="PF00849">
    <property type="entry name" value="PseudoU_synth_2"/>
    <property type="match status" value="1"/>
</dbReference>
<reference evidence="7 8" key="1">
    <citation type="submission" date="2016-10" db="EMBL/GenBank/DDBJ databases">
        <authorList>
            <person name="de Groot N.N."/>
        </authorList>
    </citation>
    <scope>NUCLEOTIDE SEQUENCE [LARGE SCALE GENOMIC DNA]</scope>
    <source>
        <strain evidence="7 8">DSM 25186</strain>
    </source>
</reference>
<protein>
    <recommendedName>
        <fullName evidence="4">Pseudouridine synthase</fullName>
        <ecNumber evidence="4">5.4.99.-</ecNumber>
    </recommendedName>
</protein>
<comment type="similarity">
    <text evidence="1 4">Belongs to the pseudouridine synthase RsuA family.</text>
</comment>
<dbReference type="PANTHER" id="PTHR47683">
    <property type="entry name" value="PSEUDOURIDINE SYNTHASE FAMILY PROTEIN-RELATED"/>
    <property type="match status" value="1"/>
</dbReference>
<evidence type="ECO:0000256" key="1">
    <source>
        <dbReference type="ARBA" id="ARBA00008348"/>
    </source>
</evidence>
<name>A0A1G9Q4S8_9BACT</name>
<dbReference type="InterPro" id="IPR036986">
    <property type="entry name" value="S4_RNA-bd_sf"/>
</dbReference>
<dbReference type="PROSITE" id="PS01149">
    <property type="entry name" value="PSI_RSU"/>
    <property type="match status" value="1"/>
</dbReference>
<dbReference type="CDD" id="cd00165">
    <property type="entry name" value="S4"/>
    <property type="match status" value="1"/>
</dbReference>
<dbReference type="Gene3D" id="3.30.70.580">
    <property type="entry name" value="Pseudouridine synthase I, catalytic domain, N-terminal subdomain"/>
    <property type="match status" value="1"/>
</dbReference>
<evidence type="ECO:0000256" key="4">
    <source>
        <dbReference type="RuleBase" id="RU003887"/>
    </source>
</evidence>
<dbReference type="PANTHER" id="PTHR47683:SF2">
    <property type="entry name" value="RNA-BINDING S4 DOMAIN-CONTAINING PROTEIN"/>
    <property type="match status" value="1"/>
</dbReference>
<dbReference type="STRING" id="1075417.SAMN05421823_11040"/>
<dbReference type="InterPro" id="IPR002942">
    <property type="entry name" value="S4_RNA-bd"/>
</dbReference>
<dbReference type="InterPro" id="IPR000748">
    <property type="entry name" value="PsdUridine_synth_RsuA/RluB/E/F"/>
</dbReference>
<dbReference type="Pfam" id="PF01479">
    <property type="entry name" value="S4"/>
    <property type="match status" value="1"/>
</dbReference>
<evidence type="ECO:0000313" key="8">
    <source>
        <dbReference type="Proteomes" id="UP000198510"/>
    </source>
</evidence>
<dbReference type="RefSeq" id="WP_089686011.1">
    <property type="nucleotide sequence ID" value="NZ_FNFO01000010.1"/>
</dbReference>
<dbReference type="GO" id="GO:0000455">
    <property type="term" value="P:enzyme-directed rRNA pseudouridine synthesis"/>
    <property type="evidence" value="ECO:0007669"/>
    <property type="project" value="UniProtKB-ARBA"/>
</dbReference>
<dbReference type="EMBL" id="FNFO01000010">
    <property type="protein sequence ID" value="SDM06020.1"/>
    <property type="molecule type" value="Genomic_DNA"/>
</dbReference>
<dbReference type="GO" id="GO:0003723">
    <property type="term" value="F:RNA binding"/>
    <property type="evidence" value="ECO:0007669"/>
    <property type="project" value="UniProtKB-KW"/>
</dbReference>
<dbReference type="SMART" id="SM00363">
    <property type="entry name" value="S4"/>
    <property type="match status" value="1"/>
</dbReference>
<dbReference type="InterPro" id="IPR050343">
    <property type="entry name" value="RsuA_PseudoU_synthase"/>
</dbReference>
<dbReference type="FunFam" id="3.10.290.10:FF:000003">
    <property type="entry name" value="Pseudouridine synthase"/>
    <property type="match status" value="1"/>
</dbReference>
<organism evidence="7 8">
    <name type="scientific">Catalinimonas alkaloidigena</name>
    <dbReference type="NCBI Taxonomy" id="1075417"/>
    <lineage>
        <taxon>Bacteria</taxon>
        <taxon>Pseudomonadati</taxon>
        <taxon>Bacteroidota</taxon>
        <taxon>Cytophagia</taxon>
        <taxon>Cytophagales</taxon>
        <taxon>Catalimonadaceae</taxon>
        <taxon>Catalinimonas</taxon>
    </lineage>
</organism>
<evidence type="ECO:0000256" key="5">
    <source>
        <dbReference type="SAM" id="MobiDB-lite"/>
    </source>
</evidence>
<dbReference type="InterPro" id="IPR020103">
    <property type="entry name" value="PsdUridine_synth_cat_dom_sf"/>
</dbReference>
<dbReference type="EC" id="5.4.99.-" evidence="4"/>
<keyword evidence="8" id="KW-1185">Reference proteome</keyword>
<keyword evidence="2 4" id="KW-0413">Isomerase</keyword>